<keyword evidence="3" id="KW-0812">Transmembrane</keyword>
<feature type="domain" description="AsmA" evidence="4">
    <location>
        <begin position="14"/>
        <end position="196"/>
    </location>
</feature>
<reference evidence="5 6" key="1">
    <citation type="submission" date="2007-01" db="EMBL/GenBank/DDBJ databases">
        <authorList>
            <person name="Haygood M."/>
            <person name="Podell S."/>
            <person name="Anderson C."/>
            <person name="Hopkinson B."/>
            <person name="Roe K."/>
            <person name="Barbeau K."/>
            <person name="Gaasterland T."/>
            <person name="Ferriera S."/>
            <person name="Johnson J."/>
            <person name="Kravitz S."/>
            <person name="Beeson K."/>
            <person name="Sutton G."/>
            <person name="Rogers Y.-H."/>
            <person name="Friedman R."/>
            <person name="Frazier M."/>
            <person name="Venter J.C."/>
        </authorList>
    </citation>
    <scope>NUCLEOTIDE SEQUENCE [LARGE SCALE GENOMIC DNA]</scope>
    <source>
        <strain evidence="5 6">ATCC 23134</strain>
    </source>
</reference>
<proteinExistence type="predicted"/>
<evidence type="ECO:0000256" key="2">
    <source>
        <dbReference type="SAM" id="MobiDB-lite"/>
    </source>
</evidence>
<evidence type="ECO:0000256" key="1">
    <source>
        <dbReference type="SAM" id="Coils"/>
    </source>
</evidence>
<accession>A1ZG80</accession>
<dbReference type="InterPro" id="IPR052894">
    <property type="entry name" value="AsmA-related"/>
</dbReference>
<dbReference type="PANTHER" id="PTHR30441">
    <property type="entry name" value="DUF748 DOMAIN-CONTAINING PROTEIN"/>
    <property type="match status" value="1"/>
</dbReference>
<keyword evidence="6" id="KW-1185">Reference proteome</keyword>
<feature type="compositionally biased region" description="Low complexity" evidence="2">
    <location>
        <begin position="670"/>
        <end position="687"/>
    </location>
</feature>
<evidence type="ECO:0000313" key="6">
    <source>
        <dbReference type="Proteomes" id="UP000004095"/>
    </source>
</evidence>
<dbReference type="Pfam" id="PF05170">
    <property type="entry name" value="AsmA"/>
    <property type="match status" value="1"/>
</dbReference>
<keyword evidence="3" id="KW-0472">Membrane</keyword>
<evidence type="ECO:0000259" key="4">
    <source>
        <dbReference type="Pfam" id="PF05170"/>
    </source>
</evidence>
<evidence type="ECO:0000256" key="3">
    <source>
        <dbReference type="SAM" id="Phobius"/>
    </source>
</evidence>
<dbReference type="InterPro" id="IPR007844">
    <property type="entry name" value="AsmA"/>
</dbReference>
<comment type="caution">
    <text evidence="5">The sequence shown here is derived from an EMBL/GenBank/DDBJ whole genome shotgun (WGS) entry which is preliminary data.</text>
</comment>
<keyword evidence="3" id="KW-1133">Transmembrane helix</keyword>
<keyword evidence="1" id="KW-0175">Coiled coil</keyword>
<gene>
    <name evidence="5" type="ORF">M23134_03133</name>
</gene>
<feature type="transmembrane region" description="Helical" evidence="3">
    <location>
        <begin position="21"/>
        <end position="43"/>
    </location>
</feature>
<dbReference type="AlphaFoldDB" id="A1ZG80"/>
<dbReference type="GO" id="GO:0005886">
    <property type="term" value="C:plasma membrane"/>
    <property type="evidence" value="ECO:0007669"/>
    <property type="project" value="TreeGrafter"/>
</dbReference>
<feature type="coiled-coil region" evidence="1">
    <location>
        <begin position="971"/>
        <end position="1020"/>
    </location>
</feature>
<dbReference type="GO" id="GO:0090313">
    <property type="term" value="P:regulation of protein targeting to membrane"/>
    <property type="evidence" value="ECO:0007669"/>
    <property type="project" value="TreeGrafter"/>
</dbReference>
<dbReference type="PANTHER" id="PTHR30441:SF8">
    <property type="entry name" value="DUF748 DOMAIN-CONTAINING PROTEIN"/>
    <property type="match status" value="1"/>
</dbReference>
<dbReference type="Proteomes" id="UP000004095">
    <property type="component" value="Unassembled WGS sequence"/>
</dbReference>
<protein>
    <submittedName>
        <fullName evidence="5">Putative outer membrane protein</fullName>
    </submittedName>
</protein>
<dbReference type="RefSeq" id="WP_002694724.1">
    <property type="nucleotide sequence ID" value="NZ_AAWS01000006.1"/>
</dbReference>
<dbReference type="EMBL" id="AAWS01000006">
    <property type="protein sequence ID" value="EAY30497.1"/>
    <property type="molecule type" value="Genomic_DNA"/>
</dbReference>
<sequence length="1097" mass="122024">MDKESEKPKSQSKMKKWIKRLFFIFGGFFLVLILLGILIPIIFKKDIKAKIDEEIAKSVNAHVYFDIDKFGLSMFSNFPNITVSMEDFGVVGKDKFKGDTLTAVKEFEVEVDVWSVLFSDKIQVRGIYLDSPKIYAKVLKDGTANWDIMKADTTQKDEKKPEKDKSDTTQTNFNVGIKRWKIKNADIVYADAATPMYASITKLTHKGSGNFTQAVFDLKTKTTVDKIDFGYENVRYVENKSIDVDLTLNMDMEKNKFTFKQNAIKINEFVFKFDGFVQMVGNDINMDIKYAAKENEFKNILSLVPGVYTEMEEFQKMKTEGKFAFDGFVKGTYNEKKYPAFGLNFKVSDALFQYPDLPTSVNNINIDVSVGNKTSDLEKTVVDLKKLHLDLGRNPIDAKARVEGLSNFKIDANVVAKLNLADLSKMFPMPDIIVRGLFGLNATAKGVYNASSMPNLAAKLTLTNGYAKSKEFPEALDKLTLDASVTNTTGDYKDSEVHVKDLSWTLDNKPFSVKANVVNFADITYDAQMKGVIDLAKVTHIYPLEGMSLAGIIRADITTAGKMSYIDKEQYDKLPTSGEIDISKFSFVSKEDLPQGFKITEAITKFTPKTITLEKFHGFAGKSDIHATGTISNYIPYVFKGHTIKGNVVFKSRRFVVDEWMDSTEGETGKAGSTTVTTTTTTSEGSSTTVSDEVTLVTVPKNIDFVLNSQIDEVEYEDLEIKNIKGKIIVKDGRVLLNGLKFNMLEGGFTMSGAYDTYDVTHPKYDFKMNINRLSIGKAHSSFSVVKKLIPMAQNITGFLSTNLKVSGGLSQYMTPLLDNSLNGFGSIKLTQTQVKGSGMLKNLSMVTGIQELKELNIAGVNIQTEIKNGKMTYQPFDLKVGNYNLNVRGSNDVDGTLNFKVDIDAPKGKIGQSATTAISRLAGVNFDKSDRVNVKLGITGPVNDPKIKVIGSSVQDQVKKVVDDKIEEGKDKAKEVLADAQKRADAIMAEARQKVDAAKAEARKKLDEAKKQADAEYNKFVAAKLNEVQNPLLKAAAKKVAEKAGTKIKQKAYSRAEHEFQKQLQLSNKIIEAAETRRKKVLEEANQKVDNINKKK</sequence>
<evidence type="ECO:0000313" key="5">
    <source>
        <dbReference type="EMBL" id="EAY30497.1"/>
    </source>
</evidence>
<organism evidence="5 6">
    <name type="scientific">Microscilla marina ATCC 23134</name>
    <dbReference type="NCBI Taxonomy" id="313606"/>
    <lineage>
        <taxon>Bacteria</taxon>
        <taxon>Pseudomonadati</taxon>
        <taxon>Bacteroidota</taxon>
        <taxon>Cytophagia</taxon>
        <taxon>Cytophagales</taxon>
        <taxon>Microscillaceae</taxon>
        <taxon>Microscilla</taxon>
    </lineage>
</organism>
<name>A1ZG80_MICM2</name>
<dbReference type="OrthoDB" id="596403at2"/>
<dbReference type="eggNOG" id="COG2982">
    <property type="taxonomic scope" value="Bacteria"/>
</dbReference>
<feature type="region of interest" description="Disordered" evidence="2">
    <location>
        <begin position="664"/>
        <end position="687"/>
    </location>
</feature>
<dbReference type="CDD" id="cd06503">
    <property type="entry name" value="ATP-synt_Fo_b"/>
    <property type="match status" value="1"/>
</dbReference>